<dbReference type="OrthoDB" id="870892at2"/>
<dbReference type="InterPro" id="IPR051686">
    <property type="entry name" value="Lipoprotein_DolP"/>
</dbReference>
<sequence>MSDIQLRQDILDELDFDPRVDASHVGVAVKDGVVTLTGYVNSYAERIAAGNAAQRVKGVHGIAQDIEVRYPDEKKTADDQIAKRALDIIAWDTTIPDEHIQVMVQNGWVTLKGYADWAFQRNNAEAAVRRLSGVLGVTNLIEVRPPKVSAPDVKRRIEEALKRNVQMESSNIIVGVSGNKVTLNGKIHAWHERTIAEQAAWAAAGVSQVEDNLRIA</sequence>
<evidence type="ECO:0000259" key="2">
    <source>
        <dbReference type="PROSITE" id="PS50914"/>
    </source>
</evidence>
<dbReference type="Proteomes" id="UP000254343">
    <property type="component" value="Unassembled WGS sequence"/>
</dbReference>
<evidence type="ECO:0000313" key="4">
    <source>
        <dbReference type="Proteomes" id="UP000254343"/>
    </source>
</evidence>
<name>A0A380WE97_AFIFE</name>
<feature type="domain" description="BON" evidence="2">
    <location>
        <begin position="149"/>
        <end position="216"/>
    </location>
</feature>
<dbReference type="EMBL" id="UIGB01000001">
    <property type="protein sequence ID" value="SUU86507.1"/>
    <property type="molecule type" value="Genomic_DNA"/>
</dbReference>
<dbReference type="PANTHER" id="PTHR34606:SF4">
    <property type="entry name" value="OUTER MEMBRANE LIPOPROTEIN DOLP"/>
    <property type="match status" value="1"/>
</dbReference>
<dbReference type="SMART" id="SM00749">
    <property type="entry name" value="BON"/>
    <property type="match status" value="3"/>
</dbReference>
<dbReference type="PROSITE" id="PS50914">
    <property type="entry name" value="BON"/>
    <property type="match status" value="3"/>
</dbReference>
<dbReference type="AlphaFoldDB" id="A0A380WE97"/>
<dbReference type="InterPro" id="IPR007055">
    <property type="entry name" value="BON_dom"/>
</dbReference>
<evidence type="ECO:0000313" key="3">
    <source>
        <dbReference type="EMBL" id="SUU86507.1"/>
    </source>
</evidence>
<keyword evidence="1" id="KW-0732">Signal</keyword>
<gene>
    <name evidence="3" type="primary">osmY</name>
    <name evidence="3" type="ORF">NCTC12722_03735</name>
</gene>
<dbReference type="InterPro" id="IPR014004">
    <property type="entry name" value="Transpt-assoc_nodulatn_dom_bac"/>
</dbReference>
<feature type="domain" description="BON" evidence="2">
    <location>
        <begin position="2"/>
        <end position="70"/>
    </location>
</feature>
<reference evidence="3 4" key="1">
    <citation type="submission" date="2018-06" db="EMBL/GenBank/DDBJ databases">
        <authorList>
            <consortium name="Pathogen Informatics"/>
            <person name="Doyle S."/>
        </authorList>
    </citation>
    <scope>NUCLEOTIDE SEQUENCE [LARGE SCALE GENOMIC DNA]</scope>
    <source>
        <strain evidence="3 4">NCTC12722</strain>
    </source>
</reference>
<dbReference type="Gene3D" id="3.30.1340.30">
    <property type="match status" value="3"/>
</dbReference>
<feature type="domain" description="BON" evidence="2">
    <location>
        <begin position="77"/>
        <end position="145"/>
    </location>
</feature>
<dbReference type="PANTHER" id="PTHR34606">
    <property type="entry name" value="BON DOMAIN-CONTAINING PROTEIN"/>
    <property type="match status" value="1"/>
</dbReference>
<accession>A0A380WE97</accession>
<evidence type="ECO:0000256" key="1">
    <source>
        <dbReference type="ARBA" id="ARBA00022729"/>
    </source>
</evidence>
<organism evidence="3 4">
    <name type="scientific">Afipia felis</name>
    <name type="common">Cat scratch disease bacillus</name>
    <dbReference type="NCBI Taxonomy" id="1035"/>
    <lineage>
        <taxon>Bacteria</taxon>
        <taxon>Pseudomonadati</taxon>
        <taxon>Pseudomonadota</taxon>
        <taxon>Alphaproteobacteria</taxon>
        <taxon>Hyphomicrobiales</taxon>
        <taxon>Nitrobacteraceae</taxon>
        <taxon>Afipia</taxon>
    </lineage>
</organism>
<dbReference type="Pfam" id="PF04972">
    <property type="entry name" value="BON"/>
    <property type="match status" value="3"/>
</dbReference>
<proteinExistence type="predicted"/>
<dbReference type="RefSeq" id="WP_002717330.1">
    <property type="nucleotide sequence ID" value="NZ_UFSI01000001.1"/>
</dbReference>
<protein>
    <submittedName>
        <fullName evidence="3">Osmotically-inducible protein Y</fullName>
    </submittedName>
</protein>